<proteinExistence type="predicted"/>
<sequence length="266" mass="30432">MLNKPGQSKFDAEREIRRKPCNPFDFNCKLYEVLWVRAEGYESAAEIAHELYKRYEVCAVYFARQDGYETFEEMLHSDKLKHVVTVERIPFKPSYAIFHYRATLNNDNYVFAAIRKRLLQRKPSYTNGLYQDLNRRLAGLPSEAELKRTTESIATKERKYKEIRGEIFSYKVEIGSDDEGMDGKGEFAFEDGDGWEEWAEEEGEDGDSSGGSVIAAGNDAGGVEKAAHSMAKAKLLSSGSNPKGMKKLLNTEWMTEDDNYNFDRYA</sequence>
<protein>
    <recommendedName>
        <fullName evidence="2">DUF7515 domain-containing protein</fullName>
    </recommendedName>
</protein>
<dbReference type="AlphaFoldDB" id="A0A914I0F8"/>
<evidence type="ECO:0000313" key="3">
    <source>
        <dbReference type="Proteomes" id="UP000887572"/>
    </source>
</evidence>
<feature type="domain" description="DUF7515" evidence="2">
    <location>
        <begin position="25"/>
        <end position="103"/>
    </location>
</feature>
<dbReference type="WBParaSite" id="Gr19_v10_g572.t1">
    <property type="protein sequence ID" value="Gr19_v10_g572.t1"/>
    <property type="gene ID" value="Gr19_v10_g572"/>
</dbReference>
<dbReference type="InterPro" id="IPR055937">
    <property type="entry name" value="DUF7515"/>
</dbReference>
<feature type="region of interest" description="Disordered" evidence="1">
    <location>
        <begin position="198"/>
        <end position="221"/>
    </location>
</feature>
<evidence type="ECO:0000313" key="4">
    <source>
        <dbReference type="WBParaSite" id="Gr19_v10_g572.t1"/>
    </source>
</evidence>
<accession>A0A914I0F8</accession>
<evidence type="ECO:0000256" key="1">
    <source>
        <dbReference type="SAM" id="MobiDB-lite"/>
    </source>
</evidence>
<keyword evidence="3" id="KW-1185">Reference proteome</keyword>
<feature type="compositionally biased region" description="Acidic residues" evidence="1">
    <location>
        <begin position="198"/>
        <end position="207"/>
    </location>
</feature>
<dbReference type="Pfam" id="PF24359">
    <property type="entry name" value="DUF7515"/>
    <property type="match status" value="1"/>
</dbReference>
<reference evidence="4" key="1">
    <citation type="submission" date="2022-11" db="UniProtKB">
        <authorList>
            <consortium name="WormBaseParasite"/>
        </authorList>
    </citation>
    <scope>IDENTIFICATION</scope>
</reference>
<organism evidence="3 4">
    <name type="scientific">Globodera rostochiensis</name>
    <name type="common">Golden nematode worm</name>
    <name type="synonym">Heterodera rostochiensis</name>
    <dbReference type="NCBI Taxonomy" id="31243"/>
    <lineage>
        <taxon>Eukaryota</taxon>
        <taxon>Metazoa</taxon>
        <taxon>Ecdysozoa</taxon>
        <taxon>Nematoda</taxon>
        <taxon>Chromadorea</taxon>
        <taxon>Rhabditida</taxon>
        <taxon>Tylenchina</taxon>
        <taxon>Tylenchomorpha</taxon>
        <taxon>Tylenchoidea</taxon>
        <taxon>Heteroderidae</taxon>
        <taxon>Heteroderinae</taxon>
        <taxon>Globodera</taxon>
    </lineage>
</organism>
<dbReference type="Proteomes" id="UP000887572">
    <property type="component" value="Unplaced"/>
</dbReference>
<name>A0A914I0F8_GLORO</name>
<evidence type="ECO:0000259" key="2">
    <source>
        <dbReference type="Pfam" id="PF24359"/>
    </source>
</evidence>